<feature type="signal peptide" evidence="2">
    <location>
        <begin position="1"/>
        <end position="22"/>
    </location>
</feature>
<keyword evidence="2" id="KW-0732">Signal</keyword>
<proteinExistence type="predicted"/>
<evidence type="ECO:0000256" key="1">
    <source>
        <dbReference type="SAM" id="MobiDB-lite"/>
    </source>
</evidence>
<dbReference type="RefSeq" id="XP_026614005.1">
    <property type="nucleotide sequence ID" value="XM_026758941.1"/>
</dbReference>
<evidence type="ECO:0000256" key="2">
    <source>
        <dbReference type="SAM" id="SignalP"/>
    </source>
</evidence>
<dbReference type="Proteomes" id="UP000215305">
    <property type="component" value="Unassembled WGS sequence"/>
</dbReference>
<comment type="caution">
    <text evidence="3">The sequence shown here is derived from an EMBL/GenBank/DDBJ whole genome shotgun (WGS) entry which is preliminary data.</text>
</comment>
<dbReference type="AlphaFoldDB" id="A0A397GTV8"/>
<name>A0A397GTV8_ASPTH</name>
<organism evidence="3 4">
    <name type="scientific">Aspergillus thermomutatus</name>
    <name type="common">Neosartorya pseudofischeri</name>
    <dbReference type="NCBI Taxonomy" id="41047"/>
    <lineage>
        <taxon>Eukaryota</taxon>
        <taxon>Fungi</taxon>
        <taxon>Dikarya</taxon>
        <taxon>Ascomycota</taxon>
        <taxon>Pezizomycotina</taxon>
        <taxon>Eurotiomycetes</taxon>
        <taxon>Eurotiomycetidae</taxon>
        <taxon>Eurotiales</taxon>
        <taxon>Aspergillaceae</taxon>
        <taxon>Aspergillus</taxon>
        <taxon>Aspergillus subgen. Fumigati</taxon>
    </lineage>
</organism>
<feature type="region of interest" description="Disordered" evidence="1">
    <location>
        <begin position="137"/>
        <end position="190"/>
    </location>
</feature>
<feature type="chain" id="PRO_5017377420" evidence="2">
    <location>
        <begin position="23"/>
        <end position="257"/>
    </location>
</feature>
<protein>
    <submittedName>
        <fullName evidence="3">Uncharacterized protein</fullName>
    </submittedName>
</protein>
<dbReference type="EMBL" id="NKHU02000110">
    <property type="protein sequence ID" value="RHZ54461.1"/>
    <property type="molecule type" value="Genomic_DNA"/>
</dbReference>
<accession>A0A397GTV8</accession>
<dbReference type="VEuPathDB" id="FungiDB:CDV56_105322"/>
<sequence length="257" mass="27937">MHFVQLVTVASALALAPTAVVARQAAAAFVTVTSLDDCPKGLAEEQGKSEPKKVTTAYTCERVTINHSLSYYAFDIEPVTPDTVSCCRAVKVYDNEDCLGYPALEIPIQGPLQDRCIPEHYLEDDVKHISFQLECTDQGEDERVEGEEHGPEQKGEHGPKQEGEPGSGKGEQDAEQEAPERKAGSPADSLGGLNSLTDLLGFRHTPIPLLLTGRVTVNKAQTASNGMEWNVSHQATNTAAARHHELDPECVIWRLSH</sequence>
<dbReference type="GeneID" id="38127296"/>
<reference evidence="3" key="1">
    <citation type="submission" date="2018-08" db="EMBL/GenBank/DDBJ databases">
        <title>Draft genome sequence of azole-resistant Aspergillus thermomutatus (Neosartorya pseudofischeri) strain HMR AF 39, isolated from a human nasal aspirate.</title>
        <authorList>
            <person name="Parent-Michaud M."/>
            <person name="Dufresne P.J."/>
            <person name="Fournier E."/>
            <person name="Martineau C."/>
            <person name="Moreira S."/>
            <person name="Perkins V."/>
            <person name="De Repentigny L."/>
            <person name="Dufresne S.F."/>
        </authorList>
    </citation>
    <scope>NUCLEOTIDE SEQUENCE [LARGE SCALE GENOMIC DNA]</scope>
    <source>
        <strain evidence="3">HMR AF 39</strain>
    </source>
</reference>
<evidence type="ECO:0000313" key="4">
    <source>
        <dbReference type="Proteomes" id="UP000215305"/>
    </source>
</evidence>
<evidence type="ECO:0000313" key="3">
    <source>
        <dbReference type="EMBL" id="RHZ54461.1"/>
    </source>
</evidence>
<gene>
    <name evidence="3" type="ORF">CDV56_105322</name>
</gene>
<keyword evidence="4" id="KW-1185">Reference proteome</keyword>
<feature type="compositionally biased region" description="Basic and acidic residues" evidence="1">
    <location>
        <begin position="146"/>
        <end position="163"/>
    </location>
</feature>
<dbReference type="OrthoDB" id="4504934at2759"/>